<evidence type="ECO:0000313" key="2">
    <source>
        <dbReference type="Proteomes" id="UP000426444"/>
    </source>
</evidence>
<dbReference type="KEGG" id="salq:SYNTR_0109"/>
<name>A0A6I6DCV2_9FIRM</name>
<evidence type="ECO:0000313" key="1">
    <source>
        <dbReference type="EMBL" id="QGT98702.1"/>
    </source>
</evidence>
<organism evidence="1 2">
    <name type="scientific">Candidatus Syntrophocurvum alkaliphilum</name>
    <dbReference type="NCBI Taxonomy" id="2293317"/>
    <lineage>
        <taxon>Bacteria</taxon>
        <taxon>Bacillati</taxon>
        <taxon>Bacillota</taxon>
        <taxon>Clostridia</taxon>
        <taxon>Eubacteriales</taxon>
        <taxon>Syntrophomonadaceae</taxon>
        <taxon>Candidatus Syntrophocurvum</taxon>
    </lineage>
</organism>
<protein>
    <submittedName>
        <fullName evidence="1">Uncharacterized protein</fullName>
    </submittedName>
</protein>
<gene>
    <name evidence="1" type="ORF">SYNTR_0109</name>
</gene>
<dbReference type="AlphaFoldDB" id="A0A6I6DCV2"/>
<sequence length="39" mass="4476">MAKPLFIMQLKFISFNITSIHLVDFGDIVNNNQITKNPI</sequence>
<dbReference type="Proteomes" id="UP000426444">
    <property type="component" value="Chromosome"/>
</dbReference>
<proteinExistence type="predicted"/>
<dbReference type="EMBL" id="CP046457">
    <property type="protein sequence ID" value="QGT98702.1"/>
    <property type="molecule type" value="Genomic_DNA"/>
</dbReference>
<reference evidence="2" key="1">
    <citation type="journal article" date="2019" name="Microbiology">
        <title>Complete Genome Sequence of an Uncultured Bacterium of the Candidate Phylum Bipolaricaulota.</title>
        <authorList>
            <person name="Kadnikov V.V."/>
            <person name="Mardanov A.V."/>
            <person name="Beletsky A.V."/>
            <person name="Frank Y.A."/>
            <person name="Karnachuk O.V."/>
            <person name="Ravin N.V."/>
        </authorList>
    </citation>
    <scope>NUCLEOTIDE SEQUENCE [LARGE SCALE GENOMIC DNA]</scope>
</reference>
<accession>A0A6I6DCV2</accession>
<keyword evidence="2" id="KW-1185">Reference proteome</keyword>